<reference evidence="3 4" key="1">
    <citation type="submission" date="2021-01" db="EMBL/GenBank/DDBJ databases">
        <title>Whole genome shotgun sequence of Catellatospora chokoriensis NBRC 107358.</title>
        <authorList>
            <person name="Komaki H."/>
            <person name="Tamura T."/>
        </authorList>
    </citation>
    <scope>NUCLEOTIDE SEQUENCE [LARGE SCALE GENOMIC DNA]</scope>
    <source>
        <strain evidence="3 4">NBRC 107358</strain>
    </source>
</reference>
<name>A0A8J3K2N0_9ACTN</name>
<feature type="signal peptide" evidence="2">
    <location>
        <begin position="1"/>
        <end position="30"/>
    </location>
</feature>
<comment type="caution">
    <text evidence="3">The sequence shown here is derived from an EMBL/GenBank/DDBJ whole genome shotgun (WGS) entry which is preliminary data.</text>
</comment>
<feature type="region of interest" description="Disordered" evidence="1">
    <location>
        <begin position="39"/>
        <end position="60"/>
    </location>
</feature>
<dbReference type="Proteomes" id="UP000619293">
    <property type="component" value="Unassembled WGS sequence"/>
</dbReference>
<evidence type="ECO:0000256" key="1">
    <source>
        <dbReference type="SAM" id="MobiDB-lite"/>
    </source>
</evidence>
<dbReference type="EMBL" id="BONG01000037">
    <property type="protein sequence ID" value="GIF91891.1"/>
    <property type="molecule type" value="Genomic_DNA"/>
</dbReference>
<evidence type="ECO:0008006" key="5">
    <source>
        <dbReference type="Google" id="ProtNLM"/>
    </source>
</evidence>
<accession>A0A8J3K2N0</accession>
<dbReference type="RefSeq" id="WP_191837139.1">
    <property type="nucleotide sequence ID" value="NZ_BAAALB010000001.1"/>
</dbReference>
<gene>
    <name evidence="3" type="ORF">Cch02nite_53350</name>
</gene>
<keyword evidence="4" id="KW-1185">Reference proteome</keyword>
<evidence type="ECO:0000256" key="2">
    <source>
        <dbReference type="SAM" id="SignalP"/>
    </source>
</evidence>
<dbReference type="AlphaFoldDB" id="A0A8J3K2N0"/>
<dbReference type="PROSITE" id="PS51257">
    <property type="entry name" value="PROKAR_LIPOPROTEIN"/>
    <property type="match status" value="1"/>
</dbReference>
<organism evidence="3 4">
    <name type="scientific">Catellatospora chokoriensis</name>
    <dbReference type="NCBI Taxonomy" id="310353"/>
    <lineage>
        <taxon>Bacteria</taxon>
        <taxon>Bacillati</taxon>
        <taxon>Actinomycetota</taxon>
        <taxon>Actinomycetes</taxon>
        <taxon>Micromonosporales</taxon>
        <taxon>Micromonosporaceae</taxon>
        <taxon>Catellatospora</taxon>
    </lineage>
</organism>
<protein>
    <recommendedName>
        <fullName evidence="5">LppP/LprE lipoprotein</fullName>
    </recommendedName>
</protein>
<keyword evidence="2" id="KW-0732">Signal</keyword>
<evidence type="ECO:0000313" key="3">
    <source>
        <dbReference type="EMBL" id="GIF91891.1"/>
    </source>
</evidence>
<evidence type="ECO:0000313" key="4">
    <source>
        <dbReference type="Proteomes" id="UP000619293"/>
    </source>
</evidence>
<proteinExistence type="predicted"/>
<feature type="chain" id="PRO_5035240583" description="LppP/LprE lipoprotein" evidence="2">
    <location>
        <begin position="31"/>
        <end position="154"/>
    </location>
</feature>
<sequence>MTFISQRNNLFGLLFSATVVVAAAGGCAPAADTPEATASASAPAVSAPADSPAPAASADDGCPPDVNLMYEWLKATPAIFNEIDKSVTGIGEPRCADGWSTAMTVVKNADPLVVLFKYEPNTGKWIPVGLGSDGVCDGAVKVPEAVQAKLHPGC</sequence>